<feature type="domain" description="Luciferase-like" evidence="7">
    <location>
        <begin position="34"/>
        <end position="324"/>
    </location>
</feature>
<dbReference type="PANTHER" id="PTHR11999:SF70">
    <property type="entry name" value="MIP05841P"/>
    <property type="match status" value="1"/>
</dbReference>
<dbReference type="GO" id="GO:0005737">
    <property type="term" value="C:cytoplasm"/>
    <property type="evidence" value="ECO:0007669"/>
    <property type="project" value="TreeGrafter"/>
</dbReference>
<dbReference type="InterPro" id="IPR002129">
    <property type="entry name" value="PyrdxlP-dep_de-COase"/>
</dbReference>
<dbReference type="InterPro" id="IPR036661">
    <property type="entry name" value="Luciferase-like_sf"/>
</dbReference>
<dbReference type="PRINTS" id="PR00800">
    <property type="entry name" value="YHDCRBOXLASE"/>
</dbReference>
<dbReference type="PANTHER" id="PTHR11999">
    <property type="entry name" value="GROUP II PYRIDOXAL-5-PHOSPHATE DECARBOXYLASE"/>
    <property type="match status" value="1"/>
</dbReference>
<keyword evidence="3" id="KW-0210">Decarboxylase</keyword>
<sequence length="868" mass="92647">MTAHTVTEPTAAPDAVRRRAPGITFASFQPLGIDAGLTAARWAEELGFASFWTAETTGLEAFATLSAAGCAAPTLALGTGVLALQLRTPLLAVQGAATLQALSPEREINLGVGISSTAVVGRWHGARYGDRPLAQTREWLELARPLLGGDKVTHDGDHYAVGPTRLGVRLGERRPRLVLAALNERMLRLAGELADGVLLNYLPASAVPWCVEQVRQGELAAGRPPGSVRVSAYVHVGVCDPGAARAKARRDLFGYAVVPAYAKAFARAGFADEVAALGAAFEAGDRSAAEAAMSDEMIDAINICGDAETVASAVDAYEDAGVDEAVIMPLPWGEDRLGTIRLTMEAVAHRDTGRSGDARRERLELAESAFRTHGHQLIDWVADYWRRTDDLPVGPSVEPGWVRDQLDAHPPEHGGDLAGAVADLDRVIVPALTHWQAPGFFGYFPANASPPAVLAELVSAGLGVQGMLWATSPAVTELEQHVLDWLVEACGLPEDFRHRRSDGTPGPGGGVIQDSASSGTLCAILAARHRLGVGVATVSTEGGATADAVPDNPSSADPVSIESLVVYGTSETHSSLEKDARVAGIPAARVRAVPTDGVLAMDPEALATLIEEDRRAGLVPLLVCATSGTTSTGAFDPVEAIADVTEPLGIWLHLDAAWAGSAGVAPELRWVSDGVERVDSYLFNPHKWLLTNFDCSTLWVRNRAALTEALSIVPEYLRTAQSEAGEVVDFRDWQVPLGRRFRALKLFFVMRHYGLEGLRDHIRTAIADAAWLEEAIVAHPTLELVAPRSLALVCVAHVDGDEATGRLLEAIADDPRYLCTRTVVAGRVAVRVAVGSPAPPERRSRSFGRFWRPQPRRVRRWNSPSKRS</sequence>
<dbReference type="InterPro" id="IPR010977">
    <property type="entry name" value="Aromatic_deC"/>
</dbReference>
<feature type="modified residue" description="N6-(pyridoxal phosphate)lysine" evidence="6">
    <location>
        <position position="687"/>
    </location>
</feature>
<dbReference type="Proteomes" id="UP000727993">
    <property type="component" value="Unassembled WGS sequence"/>
</dbReference>
<dbReference type="SUPFAM" id="SSF51679">
    <property type="entry name" value="Bacterial luciferase-like"/>
    <property type="match status" value="1"/>
</dbReference>
<dbReference type="Pfam" id="PF00282">
    <property type="entry name" value="Pyridoxal_deC"/>
    <property type="match status" value="1"/>
</dbReference>
<keyword evidence="5" id="KW-0456">Lyase</keyword>
<gene>
    <name evidence="8" type="ORF">IPN02_18535</name>
</gene>
<dbReference type="Gene3D" id="1.20.1340.10">
    <property type="entry name" value="dopa decarboxylase, N-terminal domain"/>
    <property type="match status" value="1"/>
</dbReference>
<reference evidence="8 9" key="1">
    <citation type="submission" date="2020-10" db="EMBL/GenBank/DDBJ databases">
        <title>Connecting structure to function with the recovery of over 1000 high-quality activated sludge metagenome-assembled genomes encoding full-length rRNA genes using long-read sequencing.</title>
        <authorList>
            <person name="Singleton C.M."/>
            <person name="Petriglieri F."/>
            <person name="Kristensen J.M."/>
            <person name="Kirkegaard R.H."/>
            <person name="Michaelsen T.Y."/>
            <person name="Andersen M.H."/>
            <person name="Karst S.M."/>
            <person name="Dueholm M.S."/>
            <person name="Nielsen P.H."/>
            <person name="Albertsen M."/>
        </authorList>
    </citation>
    <scope>NUCLEOTIDE SEQUENCE [LARGE SCALE GENOMIC DNA]</scope>
    <source>
        <strain evidence="8">Lyne_18-Q3-R50-59_MAXAC.006</strain>
    </source>
</reference>
<dbReference type="InterPro" id="IPR015421">
    <property type="entry name" value="PyrdxlP-dep_Trfase_major"/>
</dbReference>
<dbReference type="SUPFAM" id="SSF53383">
    <property type="entry name" value="PLP-dependent transferases"/>
    <property type="match status" value="1"/>
</dbReference>
<dbReference type="Gene3D" id="3.20.20.30">
    <property type="entry name" value="Luciferase-like domain"/>
    <property type="match status" value="1"/>
</dbReference>
<dbReference type="InterPro" id="IPR011251">
    <property type="entry name" value="Luciferase-like_dom"/>
</dbReference>
<dbReference type="Pfam" id="PF00296">
    <property type="entry name" value="Bac_luciferase"/>
    <property type="match status" value="1"/>
</dbReference>
<dbReference type="InterPro" id="IPR015424">
    <property type="entry name" value="PyrdxlP-dep_Trfase"/>
</dbReference>
<dbReference type="GO" id="GO:0006520">
    <property type="term" value="P:amino acid metabolic process"/>
    <property type="evidence" value="ECO:0007669"/>
    <property type="project" value="InterPro"/>
</dbReference>
<organism evidence="8 9">
    <name type="scientific">Candidatus Neomicrothrix subdominans</name>
    <dbReference type="NCBI Taxonomy" id="2954438"/>
    <lineage>
        <taxon>Bacteria</taxon>
        <taxon>Bacillati</taxon>
        <taxon>Actinomycetota</taxon>
        <taxon>Acidimicrobiia</taxon>
        <taxon>Acidimicrobiales</taxon>
        <taxon>Microthrixaceae</taxon>
        <taxon>Candidatus Neomicrothrix</taxon>
    </lineage>
</organism>
<comment type="caution">
    <text evidence="8">The sequence shown here is derived from an EMBL/GenBank/DDBJ whole genome shotgun (WGS) entry which is preliminary data.</text>
</comment>
<dbReference type="GO" id="GO:0016705">
    <property type="term" value="F:oxidoreductase activity, acting on paired donors, with incorporation or reduction of molecular oxygen"/>
    <property type="evidence" value="ECO:0007669"/>
    <property type="project" value="InterPro"/>
</dbReference>
<dbReference type="GO" id="GO:0019752">
    <property type="term" value="P:carboxylic acid metabolic process"/>
    <property type="evidence" value="ECO:0007669"/>
    <property type="project" value="InterPro"/>
</dbReference>
<keyword evidence="4 6" id="KW-0663">Pyridoxal phosphate</keyword>
<dbReference type="AlphaFoldDB" id="A0A936THF8"/>
<dbReference type="Gene3D" id="3.40.640.10">
    <property type="entry name" value="Type I PLP-dependent aspartate aminotransferase-like (Major domain)"/>
    <property type="match status" value="1"/>
</dbReference>
<evidence type="ECO:0000256" key="3">
    <source>
        <dbReference type="ARBA" id="ARBA00022793"/>
    </source>
</evidence>
<comment type="similarity">
    <text evidence="2">Belongs to the group II decarboxylase family.</text>
</comment>
<dbReference type="InterPro" id="IPR015422">
    <property type="entry name" value="PyrdxlP-dep_Trfase_small"/>
</dbReference>
<dbReference type="EMBL" id="JADJZA010000010">
    <property type="protein sequence ID" value="MBK9298785.1"/>
    <property type="molecule type" value="Genomic_DNA"/>
</dbReference>
<dbReference type="GO" id="GO:0030170">
    <property type="term" value="F:pyridoxal phosphate binding"/>
    <property type="evidence" value="ECO:0007669"/>
    <property type="project" value="InterPro"/>
</dbReference>
<dbReference type="InterPro" id="IPR021115">
    <property type="entry name" value="Pyridoxal-P_BS"/>
</dbReference>
<dbReference type="Gene3D" id="3.90.1150.10">
    <property type="entry name" value="Aspartate Aminotransferase, domain 1"/>
    <property type="match status" value="1"/>
</dbReference>
<dbReference type="GO" id="GO:0004058">
    <property type="term" value="F:aromatic-L-amino-acid decarboxylase activity"/>
    <property type="evidence" value="ECO:0007669"/>
    <property type="project" value="UniProtKB-ARBA"/>
</dbReference>
<evidence type="ECO:0000256" key="2">
    <source>
        <dbReference type="ARBA" id="ARBA00009533"/>
    </source>
</evidence>
<evidence type="ECO:0000313" key="8">
    <source>
        <dbReference type="EMBL" id="MBK9298785.1"/>
    </source>
</evidence>
<evidence type="ECO:0000256" key="5">
    <source>
        <dbReference type="ARBA" id="ARBA00023239"/>
    </source>
</evidence>
<evidence type="ECO:0000313" key="9">
    <source>
        <dbReference type="Proteomes" id="UP000727993"/>
    </source>
</evidence>
<dbReference type="PROSITE" id="PS00392">
    <property type="entry name" value="DDC_GAD_HDC_YDC"/>
    <property type="match status" value="1"/>
</dbReference>
<proteinExistence type="inferred from homology"/>
<evidence type="ECO:0000259" key="7">
    <source>
        <dbReference type="Pfam" id="PF00296"/>
    </source>
</evidence>
<name>A0A936THF8_9ACTN</name>
<comment type="cofactor">
    <cofactor evidence="1 6">
        <name>pyridoxal 5'-phosphate</name>
        <dbReference type="ChEBI" id="CHEBI:597326"/>
    </cofactor>
</comment>
<accession>A0A936THF8</accession>
<evidence type="ECO:0000256" key="4">
    <source>
        <dbReference type="ARBA" id="ARBA00022898"/>
    </source>
</evidence>
<protein>
    <submittedName>
        <fullName evidence="8">LLM class flavin-dependent oxidoreductase</fullName>
    </submittedName>
</protein>
<evidence type="ECO:0000256" key="1">
    <source>
        <dbReference type="ARBA" id="ARBA00001933"/>
    </source>
</evidence>
<evidence type="ECO:0000256" key="6">
    <source>
        <dbReference type="PIRSR" id="PIRSR602129-50"/>
    </source>
</evidence>